<organism evidence="10 11">
    <name type="scientific">Candidatus Woesebacteria bacterium GW2011_GWA1_39_12</name>
    <dbReference type="NCBI Taxonomy" id="1618549"/>
    <lineage>
        <taxon>Bacteria</taxon>
        <taxon>Candidatus Woeseibacteriota</taxon>
    </lineage>
</organism>
<keyword evidence="5" id="KW-0680">Restriction system</keyword>
<gene>
    <name evidence="10" type="ORF">UT23_C0008G0010</name>
</gene>
<evidence type="ECO:0000313" key="11">
    <source>
        <dbReference type="Proteomes" id="UP000034325"/>
    </source>
</evidence>
<evidence type="ECO:0000256" key="2">
    <source>
        <dbReference type="ARBA" id="ARBA00022603"/>
    </source>
</evidence>
<dbReference type="EMBL" id="LBWA01000008">
    <property type="protein sequence ID" value="KKQ97737.1"/>
    <property type="molecule type" value="Genomic_DNA"/>
</dbReference>
<dbReference type="EC" id="2.1.1.72" evidence="1"/>
<dbReference type="SUPFAM" id="SSF53335">
    <property type="entry name" value="S-adenosyl-L-methionine-dependent methyltransferases"/>
    <property type="match status" value="1"/>
</dbReference>
<dbReference type="InterPro" id="IPR011639">
    <property type="entry name" value="MethylTrfase_TaqI-like_dom"/>
</dbReference>
<dbReference type="Proteomes" id="UP000034325">
    <property type="component" value="Unassembled WGS sequence"/>
</dbReference>
<dbReference type="GO" id="GO:0032259">
    <property type="term" value="P:methylation"/>
    <property type="evidence" value="ECO:0007669"/>
    <property type="project" value="UniProtKB-KW"/>
</dbReference>
<feature type="domain" description="Type II methyltransferase M.TaqI-like" evidence="8">
    <location>
        <begin position="425"/>
        <end position="597"/>
    </location>
</feature>
<dbReference type="InterPro" id="IPR050953">
    <property type="entry name" value="N4_N6_ade-DNA_methylase"/>
</dbReference>
<dbReference type="Gene3D" id="3.40.50.150">
    <property type="entry name" value="Vaccinia Virus protein VP39"/>
    <property type="match status" value="1"/>
</dbReference>
<evidence type="ECO:0000259" key="9">
    <source>
        <dbReference type="Pfam" id="PF12950"/>
    </source>
</evidence>
<evidence type="ECO:0000256" key="5">
    <source>
        <dbReference type="ARBA" id="ARBA00022747"/>
    </source>
</evidence>
<dbReference type="PATRIC" id="fig|1618549.4.peg.739"/>
<feature type="domain" description="TaqI-like C-terminal specificity" evidence="9">
    <location>
        <begin position="746"/>
        <end position="842"/>
    </location>
</feature>
<evidence type="ECO:0000256" key="1">
    <source>
        <dbReference type="ARBA" id="ARBA00011900"/>
    </source>
</evidence>
<evidence type="ECO:0000256" key="4">
    <source>
        <dbReference type="ARBA" id="ARBA00022691"/>
    </source>
</evidence>
<dbReference type="PROSITE" id="PS00092">
    <property type="entry name" value="N6_MTASE"/>
    <property type="match status" value="1"/>
</dbReference>
<evidence type="ECO:0000256" key="7">
    <source>
        <dbReference type="ARBA" id="ARBA00047942"/>
    </source>
</evidence>
<keyword evidence="3" id="KW-0808">Transferase</keyword>
<dbReference type="PANTHER" id="PTHR33841:SF1">
    <property type="entry name" value="DNA METHYLTRANSFERASE A"/>
    <property type="match status" value="1"/>
</dbReference>
<dbReference type="GO" id="GO:0009307">
    <property type="term" value="P:DNA restriction-modification system"/>
    <property type="evidence" value="ECO:0007669"/>
    <property type="project" value="UniProtKB-KW"/>
</dbReference>
<evidence type="ECO:0000259" key="8">
    <source>
        <dbReference type="Pfam" id="PF07669"/>
    </source>
</evidence>
<dbReference type="InterPro" id="IPR002052">
    <property type="entry name" value="DNA_methylase_N6_adenine_CS"/>
</dbReference>
<evidence type="ECO:0000256" key="6">
    <source>
        <dbReference type="ARBA" id="ARBA00023125"/>
    </source>
</evidence>
<dbReference type="InterPro" id="IPR029063">
    <property type="entry name" value="SAM-dependent_MTases_sf"/>
</dbReference>
<sequence>MSKEETKQKIQELVDKYEKAKLSRSISKYTEEETKKDFILPLFQALGWNIFDKNEVSAEESQSGGRVDFGFYFKGRLKFYLEAKSLRTDLNREEFANQAIKYSWNKGATWAILTDFEGLKVFNAQIIDRKLTDKLYFEILSNQYVERFDQLWLLSKGAFEENLIDKEAEKVGKKIQRVSVGISLYKDLTLCRDILTDKLGKMNPGIDSELLDEGVQKLLDRLIFIRVAEDRGIEPPTLIPLIRAWKNSKNPNEIPLYKSMVSKFRELDETYNSNLFTKHPLEDWEDWSNITEQVVKILQGKPGYYEYDFKAIPSDVLGSVYENYLGYRLSKSKKGLTLSKDAKKRKEHGIYYTPDYIVDYIVKNALKPVLDKCNSVAELKKIKVLDPACGSGSFLIKAMDLIYKKYEEFGNRGGTYTKLAILLDNIYGVDLDPQAVEIARLNLLLNILEEKIKLPLLDKNIKNGNSLISGTDEELKRYFGENFRDKKPFNWQEEFPEVFKQGGFDVIIGNPPYISFYSRESHLDQYIQDVQFLTDKYELTQIYSDRRLNTVMFFIERSLQILRAHGNLGFVIDANFLEKPFRALRSWLVEKKFVVKISQKFSAFNEVASDQNLLFVKKSKSELPFEVLSFDGNVGNFTNSKIKVLSEKFKEDVVNLNPKKINLYKVGILPLKELALVSTGVQIGIGGTRAYDGQNIEKLFYSESKKSEKHFENISLNPKDFFQYCPPKTKNYLNLDEKLASKINRNVKKCNIAVTKAKPFINKEKIFVRQSSSSIVATVGQPRQISEYSAFMIRPFQKHDTHFILAILNSKPMTLYAKEENVILMGNKKQPQIRLKGLKKLPFPVVGVNPKRSLASKARVMLHLNNKLLKVQENSEKWNYIKSEIEKTDNKIDEEVYKLYNLTAKEIEIVEKS</sequence>
<keyword evidence="6" id="KW-0238">DNA-binding</keyword>
<dbReference type="Pfam" id="PF07669">
    <property type="entry name" value="Eco57I"/>
    <property type="match status" value="1"/>
</dbReference>
<keyword evidence="4" id="KW-0949">S-adenosyl-L-methionine</keyword>
<accession>A0A0G0M353</accession>
<dbReference type="PRINTS" id="PR00507">
    <property type="entry name" value="N12N6MTFRASE"/>
</dbReference>
<name>A0A0G0M353_9BACT</name>
<dbReference type="PANTHER" id="PTHR33841">
    <property type="entry name" value="DNA METHYLTRANSFERASE YEEA-RELATED"/>
    <property type="match status" value="1"/>
</dbReference>
<dbReference type="GO" id="GO:0009007">
    <property type="term" value="F:site-specific DNA-methyltransferase (adenine-specific) activity"/>
    <property type="evidence" value="ECO:0007669"/>
    <property type="project" value="UniProtKB-EC"/>
</dbReference>
<dbReference type="AlphaFoldDB" id="A0A0G0M353"/>
<evidence type="ECO:0000256" key="3">
    <source>
        <dbReference type="ARBA" id="ARBA00022679"/>
    </source>
</evidence>
<evidence type="ECO:0000313" key="10">
    <source>
        <dbReference type="EMBL" id="KKQ97737.1"/>
    </source>
</evidence>
<comment type="caution">
    <text evidence="10">The sequence shown here is derived from an EMBL/GenBank/DDBJ whole genome shotgun (WGS) entry which is preliminary data.</text>
</comment>
<dbReference type="InterPro" id="IPR025931">
    <property type="entry name" value="TaqI_C"/>
</dbReference>
<comment type="catalytic activity">
    <reaction evidence="7">
        <text>a 2'-deoxyadenosine in DNA + S-adenosyl-L-methionine = an N(6)-methyl-2'-deoxyadenosine in DNA + S-adenosyl-L-homocysteine + H(+)</text>
        <dbReference type="Rhea" id="RHEA:15197"/>
        <dbReference type="Rhea" id="RHEA-COMP:12418"/>
        <dbReference type="Rhea" id="RHEA-COMP:12419"/>
        <dbReference type="ChEBI" id="CHEBI:15378"/>
        <dbReference type="ChEBI" id="CHEBI:57856"/>
        <dbReference type="ChEBI" id="CHEBI:59789"/>
        <dbReference type="ChEBI" id="CHEBI:90615"/>
        <dbReference type="ChEBI" id="CHEBI:90616"/>
        <dbReference type="EC" id="2.1.1.72"/>
    </reaction>
</comment>
<keyword evidence="2" id="KW-0489">Methyltransferase</keyword>
<proteinExistence type="predicted"/>
<reference evidence="10 11" key="1">
    <citation type="journal article" date="2015" name="Nature">
        <title>rRNA introns, odd ribosomes, and small enigmatic genomes across a large radiation of phyla.</title>
        <authorList>
            <person name="Brown C.T."/>
            <person name="Hug L.A."/>
            <person name="Thomas B.C."/>
            <person name="Sharon I."/>
            <person name="Castelle C.J."/>
            <person name="Singh A."/>
            <person name="Wilkins M.J."/>
            <person name="Williams K.H."/>
            <person name="Banfield J.F."/>
        </authorList>
    </citation>
    <scope>NUCLEOTIDE SEQUENCE [LARGE SCALE GENOMIC DNA]</scope>
</reference>
<dbReference type="GO" id="GO:0003677">
    <property type="term" value="F:DNA binding"/>
    <property type="evidence" value="ECO:0007669"/>
    <property type="project" value="UniProtKB-KW"/>
</dbReference>
<dbReference type="Pfam" id="PF12950">
    <property type="entry name" value="TaqI_C"/>
    <property type="match status" value="1"/>
</dbReference>
<protein>
    <recommendedName>
        <fullName evidence="1">site-specific DNA-methyltransferase (adenine-specific)</fullName>
        <ecNumber evidence="1">2.1.1.72</ecNumber>
    </recommendedName>
</protein>